<dbReference type="EMBL" id="AWGA01000011">
    <property type="protein sequence ID" value="TEA28010.1"/>
    <property type="molecule type" value="Genomic_DNA"/>
</dbReference>
<evidence type="ECO:0008006" key="4">
    <source>
        <dbReference type="Google" id="ProtNLM"/>
    </source>
</evidence>
<evidence type="ECO:0000313" key="3">
    <source>
        <dbReference type="Proteomes" id="UP000506160"/>
    </source>
</evidence>
<accession>A0AB94IES2</accession>
<feature type="transmembrane region" description="Helical" evidence="1">
    <location>
        <begin position="7"/>
        <end position="24"/>
    </location>
</feature>
<gene>
    <name evidence="2" type="ORF">O970_00885</name>
</gene>
<keyword evidence="1" id="KW-0812">Transmembrane</keyword>
<evidence type="ECO:0000313" key="2">
    <source>
        <dbReference type="EMBL" id="TEA28010.1"/>
    </source>
</evidence>
<proteinExistence type="predicted"/>
<dbReference type="AlphaFoldDB" id="A0AB94IES2"/>
<dbReference type="Proteomes" id="UP000506160">
    <property type="component" value="Unassembled WGS sequence"/>
</dbReference>
<keyword evidence="1" id="KW-0472">Membrane</keyword>
<keyword evidence="1" id="KW-1133">Transmembrane helix</keyword>
<name>A0AB94IES2_9GAMM</name>
<keyword evidence="3" id="KW-1185">Reference proteome</keyword>
<dbReference type="RefSeq" id="WP_024495307.1">
    <property type="nucleotide sequence ID" value="NZ_AWGA01000011.1"/>
</dbReference>
<organism evidence="2 3">
    <name type="scientific">Candidatus Schmidhempelia bombi str. Bimp</name>
    <dbReference type="NCBI Taxonomy" id="1387197"/>
    <lineage>
        <taxon>Bacteria</taxon>
        <taxon>Pseudomonadati</taxon>
        <taxon>Pseudomonadota</taxon>
        <taxon>Gammaproteobacteria</taxon>
        <taxon>Orbales</taxon>
        <taxon>Orbaceae</taxon>
        <taxon>Candidatus Schmidhempelia</taxon>
    </lineage>
</organism>
<sequence>MNKKLTILYVIMILVGIIMLFVIGSQSPSSNGENAPSGQKTALPEKIKEHITVVEALHDLSAGSILTAADYQAKTIEVYEDSDDRGKYSLTFPDINEYGVSLSIKKGSYIPMEALIPPSASNEYVKMLLQEGMLVYPFQLTKTDKYLIDNMKSGDMIDIYLIYGAGGGNYGQRTVELISPSNNFLKTRMKPIIINRRLLSIQPPGGAENFVSGEEIEGTVLFIELSQSEVKLVKSLEGNAKLFLFPSIGGADIGNASEILVDDEAVWPVTDAQIFSTDSFNPPPTASGDMDAPYGIKELRGN</sequence>
<reference evidence="2 3" key="1">
    <citation type="journal article" date="2014" name="Appl. Environ. Microbiol.">
        <title>Genomic features of a bumble bee symbiont reflect its host environment.</title>
        <authorList>
            <person name="Martinson V.G."/>
            <person name="Magoc T."/>
            <person name="Koch H."/>
            <person name="Salzberg S.L."/>
            <person name="Moran N.A."/>
        </authorList>
    </citation>
    <scope>NUCLEOTIDE SEQUENCE [LARGE SCALE GENOMIC DNA]</scope>
    <source>
        <strain evidence="2 3">Bimp</strain>
    </source>
</reference>
<protein>
    <recommendedName>
        <fullName evidence="4">Flp pilus assembly protein CpaB</fullName>
    </recommendedName>
</protein>
<evidence type="ECO:0000256" key="1">
    <source>
        <dbReference type="SAM" id="Phobius"/>
    </source>
</evidence>
<comment type="caution">
    <text evidence="2">The sequence shown here is derived from an EMBL/GenBank/DDBJ whole genome shotgun (WGS) entry which is preliminary data.</text>
</comment>